<gene>
    <name evidence="2" type="ORF">NDES1114_LOCUS12140</name>
</gene>
<evidence type="ECO:0000313" key="2">
    <source>
        <dbReference type="EMBL" id="CAD9110905.1"/>
    </source>
</evidence>
<feature type="region of interest" description="Disordered" evidence="1">
    <location>
        <begin position="430"/>
        <end position="484"/>
    </location>
</feature>
<name>A0A7S1LQG1_NEODS</name>
<protein>
    <submittedName>
        <fullName evidence="2">Uncharacterized protein</fullName>
    </submittedName>
</protein>
<reference evidence="2" key="1">
    <citation type="submission" date="2021-01" db="EMBL/GenBank/DDBJ databases">
        <authorList>
            <person name="Corre E."/>
            <person name="Pelletier E."/>
            <person name="Niang G."/>
            <person name="Scheremetjew M."/>
            <person name="Finn R."/>
            <person name="Kale V."/>
            <person name="Holt S."/>
            <person name="Cochrane G."/>
            <person name="Meng A."/>
            <person name="Brown T."/>
            <person name="Cohen L."/>
        </authorList>
    </citation>
    <scope>NUCLEOTIDE SEQUENCE</scope>
    <source>
        <strain evidence="2">CCAP 1951/1</strain>
    </source>
</reference>
<organism evidence="2">
    <name type="scientific">Neobodo designis</name>
    <name type="common">Flagellated protozoan</name>
    <name type="synonym">Bodo designis</name>
    <dbReference type="NCBI Taxonomy" id="312471"/>
    <lineage>
        <taxon>Eukaryota</taxon>
        <taxon>Discoba</taxon>
        <taxon>Euglenozoa</taxon>
        <taxon>Kinetoplastea</taxon>
        <taxon>Metakinetoplastina</taxon>
        <taxon>Neobodonida</taxon>
        <taxon>Neobodo</taxon>
    </lineage>
</organism>
<feature type="region of interest" description="Disordered" evidence="1">
    <location>
        <begin position="118"/>
        <end position="169"/>
    </location>
</feature>
<evidence type="ECO:0000256" key="1">
    <source>
        <dbReference type="SAM" id="MobiDB-lite"/>
    </source>
</evidence>
<sequence length="484" mass="53126">MQRVAVAPITSARRAVLWQSQRGIRARGSRGAGTAGVKNPGASAEETNTMRVDDAPHEGRPTARGIVSGFGVVRATDTAVDSPVDAFDVRRLSNEPHVQPPADRESLRADLARFRRERLGAAPSPRAEDVSARDAAPSASTGPSAAQPPEDDDALADVPRDAAGRPYPLTDLQKLQLARLRYKREVARRDARDVLRKHTDEYLRRMPALDPVARQQRQDRIVELARRVASGTNEDEDGSPAPVPAEDALLAALEGMPDDELREALRAGAIDPVALWEQGADEALPLPNEFLTTAAGPSTLVREIAAAALQPAEPTDDEAAVLDRFERGDKADFTDADIKTLARFEARAASAHTLQPNEVLRFVAGIDPKVAESLRVMDRAKRATMRDAAFQRALLHSKRVGDDEMQRAAEKAKPRKLVSAVDRAFFVDEPNSAPPKKFAMSAHDEPEERYDRSNMREVRERRDRKRAEQAPSRHLGGPFRQRGL</sequence>
<proteinExistence type="predicted"/>
<accession>A0A7S1LQG1</accession>
<dbReference type="EMBL" id="HBGF01018405">
    <property type="protein sequence ID" value="CAD9110905.1"/>
    <property type="molecule type" value="Transcribed_RNA"/>
</dbReference>
<dbReference type="AlphaFoldDB" id="A0A7S1LQG1"/>
<feature type="compositionally biased region" description="Low complexity" evidence="1">
    <location>
        <begin position="135"/>
        <end position="148"/>
    </location>
</feature>
<feature type="compositionally biased region" description="Basic and acidic residues" evidence="1">
    <location>
        <begin position="442"/>
        <end position="468"/>
    </location>
</feature>